<keyword evidence="1" id="KW-0472">Membrane</keyword>
<keyword evidence="3" id="KW-1185">Reference proteome</keyword>
<proteinExistence type="predicted"/>
<accession>A0A914PAG6</accession>
<feature type="domain" description="BTB" evidence="2">
    <location>
        <begin position="171"/>
        <end position="230"/>
    </location>
</feature>
<reference evidence="4" key="1">
    <citation type="submission" date="2022-11" db="UniProtKB">
        <authorList>
            <consortium name="WormBaseParasite"/>
        </authorList>
    </citation>
    <scope>IDENTIFICATION</scope>
</reference>
<dbReference type="Gene3D" id="3.30.710.10">
    <property type="entry name" value="Potassium Channel Kv1.1, Chain A"/>
    <property type="match status" value="1"/>
</dbReference>
<keyword evidence="1" id="KW-0812">Transmembrane</keyword>
<feature type="transmembrane region" description="Helical" evidence="1">
    <location>
        <begin position="423"/>
        <end position="444"/>
    </location>
</feature>
<dbReference type="Pfam" id="PF00651">
    <property type="entry name" value="BTB"/>
    <property type="match status" value="1"/>
</dbReference>
<dbReference type="PANTHER" id="PTHR24413">
    <property type="entry name" value="SPECKLE-TYPE POZ PROTEIN"/>
    <property type="match status" value="1"/>
</dbReference>
<sequence>MSFSKLSTTEVPISVRWKISKEKLLAESQKEEEWFIKSEEFSVKEFPSLSYSIKIASKMREDRRLLILFLILKMDNQLNMNVSYKLSVPTANYVGINAEEKVEAIHVYGTYIGEANELFDLTRNYIVNDCMIITMKATLSVQKDKTNGARVDAEVLKCCDLGSRLWDQDGKDFAFCVEEKEIIVHKFVLCAKSSVFARMIECGMKESIEGKVIIIDFDYKTVEAAINFCYGIVEQNLWSVESAANLLRFAEKYDISDLKFLSTQISSMTVCKVANASILGNCIQLRQQCFEYLLDSMKDTTFISDLNVLDKNFSVELMEAVCSRVPTSYIVDDEKCEQEEVEEDQTPPIRTEFAKKVSKIAACMIFLCYFLVVILSISSTIGEFWQSIHQTSRTNIYGGTMLVWIIIYFAFTSIPVLRQRTLYRWISLFGFTLSSGFLMASYISYYNVTIIIPTFIFIFCLTTLLVLFASFAKIDFTRTSFLWFVSTPMMLLNIYSLFDPRLSIIPWNHQISCILRASLSMFYFGRNVQQVMGIYENYFDEDDSYQAAITIFKDFVQMFIFIFGAIGSENIFVQISLVAAFV</sequence>
<dbReference type="PROSITE" id="PS50097">
    <property type="entry name" value="BTB"/>
    <property type="match status" value="1"/>
</dbReference>
<dbReference type="CDD" id="cd18186">
    <property type="entry name" value="BTB_POZ_ZBTB_KLHL-like"/>
    <property type="match status" value="1"/>
</dbReference>
<feature type="transmembrane region" description="Helical" evidence="1">
    <location>
        <begin position="394"/>
        <end position="411"/>
    </location>
</feature>
<organism evidence="3 4">
    <name type="scientific">Panagrolaimus davidi</name>
    <dbReference type="NCBI Taxonomy" id="227884"/>
    <lineage>
        <taxon>Eukaryota</taxon>
        <taxon>Metazoa</taxon>
        <taxon>Ecdysozoa</taxon>
        <taxon>Nematoda</taxon>
        <taxon>Chromadorea</taxon>
        <taxon>Rhabditida</taxon>
        <taxon>Tylenchina</taxon>
        <taxon>Panagrolaimomorpha</taxon>
        <taxon>Panagrolaimoidea</taxon>
        <taxon>Panagrolaimidae</taxon>
        <taxon>Panagrolaimus</taxon>
    </lineage>
</organism>
<dbReference type="Proteomes" id="UP000887578">
    <property type="component" value="Unplaced"/>
</dbReference>
<dbReference type="SMART" id="SM00225">
    <property type="entry name" value="BTB"/>
    <property type="match status" value="1"/>
</dbReference>
<dbReference type="SUPFAM" id="SSF54695">
    <property type="entry name" value="POZ domain"/>
    <property type="match status" value="1"/>
</dbReference>
<evidence type="ECO:0000256" key="1">
    <source>
        <dbReference type="SAM" id="Phobius"/>
    </source>
</evidence>
<feature type="transmembrane region" description="Helical" evidence="1">
    <location>
        <begin position="450"/>
        <end position="469"/>
    </location>
</feature>
<feature type="transmembrane region" description="Helical" evidence="1">
    <location>
        <begin position="559"/>
        <end position="581"/>
    </location>
</feature>
<protein>
    <submittedName>
        <fullName evidence="4">BTB domain-containing protein</fullName>
    </submittedName>
</protein>
<dbReference type="InterPro" id="IPR000210">
    <property type="entry name" value="BTB/POZ_dom"/>
</dbReference>
<dbReference type="InterPro" id="IPR011333">
    <property type="entry name" value="SKP1/BTB/POZ_sf"/>
</dbReference>
<name>A0A914PAG6_9BILA</name>
<dbReference type="WBParaSite" id="PDA_v2.g12282.t1">
    <property type="protein sequence ID" value="PDA_v2.g12282.t1"/>
    <property type="gene ID" value="PDA_v2.g12282"/>
</dbReference>
<evidence type="ECO:0000259" key="2">
    <source>
        <dbReference type="PROSITE" id="PS50097"/>
    </source>
</evidence>
<feature type="transmembrane region" description="Helical" evidence="1">
    <location>
        <begin position="360"/>
        <end position="382"/>
    </location>
</feature>
<evidence type="ECO:0000313" key="4">
    <source>
        <dbReference type="WBParaSite" id="PDA_v2.g12282.t1"/>
    </source>
</evidence>
<keyword evidence="1" id="KW-1133">Transmembrane helix</keyword>
<evidence type="ECO:0000313" key="3">
    <source>
        <dbReference type="Proteomes" id="UP000887578"/>
    </source>
</evidence>
<dbReference type="AlphaFoldDB" id="A0A914PAG6"/>
<feature type="transmembrane region" description="Helical" evidence="1">
    <location>
        <begin position="481"/>
        <end position="498"/>
    </location>
</feature>